<accession>A0ABN3V2J1</accession>
<feature type="transmembrane region" description="Helical" evidence="2">
    <location>
        <begin position="60"/>
        <end position="82"/>
    </location>
</feature>
<feature type="transmembrane region" description="Helical" evidence="2">
    <location>
        <begin position="148"/>
        <end position="167"/>
    </location>
</feature>
<comment type="caution">
    <text evidence="4">The sequence shown here is derived from an EMBL/GenBank/DDBJ whole genome shotgun (WGS) entry which is preliminary data.</text>
</comment>
<feature type="compositionally biased region" description="Polar residues" evidence="1">
    <location>
        <begin position="1"/>
        <end position="16"/>
    </location>
</feature>
<feature type="transmembrane region" description="Helical" evidence="2">
    <location>
        <begin position="206"/>
        <end position="227"/>
    </location>
</feature>
<gene>
    <name evidence="4" type="ORF">GCM10010470_03450</name>
</gene>
<evidence type="ECO:0000313" key="4">
    <source>
        <dbReference type="EMBL" id="GAA2774736.1"/>
    </source>
</evidence>
<feature type="transmembrane region" description="Helical" evidence="2">
    <location>
        <begin position="94"/>
        <end position="115"/>
    </location>
</feature>
<dbReference type="InterPro" id="IPR050879">
    <property type="entry name" value="Acyltransferase_3"/>
</dbReference>
<keyword evidence="2" id="KW-1133">Transmembrane helix</keyword>
<dbReference type="Pfam" id="PF01757">
    <property type="entry name" value="Acyl_transf_3"/>
    <property type="match status" value="1"/>
</dbReference>
<feature type="transmembrane region" description="Helical" evidence="2">
    <location>
        <begin position="331"/>
        <end position="352"/>
    </location>
</feature>
<feature type="transmembrane region" description="Helical" evidence="2">
    <location>
        <begin position="298"/>
        <end position="319"/>
    </location>
</feature>
<evidence type="ECO:0000256" key="1">
    <source>
        <dbReference type="SAM" id="MobiDB-lite"/>
    </source>
</evidence>
<feature type="domain" description="Acyltransferase 3" evidence="3">
    <location>
        <begin position="25"/>
        <end position="349"/>
    </location>
</feature>
<keyword evidence="4" id="KW-0808">Transferase</keyword>
<dbReference type="PANTHER" id="PTHR23028:SF53">
    <property type="entry name" value="ACYL_TRANSF_3 DOMAIN-CONTAINING PROTEIN"/>
    <property type="match status" value="1"/>
</dbReference>
<evidence type="ECO:0000313" key="5">
    <source>
        <dbReference type="Proteomes" id="UP001500979"/>
    </source>
</evidence>
<proteinExistence type="predicted"/>
<dbReference type="PANTHER" id="PTHR23028">
    <property type="entry name" value="ACETYLTRANSFERASE"/>
    <property type="match status" value="1"/>
</dbReference>
<feature type="transmembrane region" description="Helical" evidence="2">
    <location>
        <begin position="234"/>
        <end position="253"/>
    </location>
</feature>
<dbReference type="InterPro" id="IPR002656">
    <property type="entry name" value="Acyl_transf_3_dom"/>
</dbReference>
<name>A0ABN3V2J1_9PSEU</name>
<reference evidence="4 5" key="1">
    <citation type="journal article" date="2019" name="Int. J. Syst. Evol. Microbiol.">
        <title>The Global Catalogue of Microorganisms (GCM) 10K type strain sequencing project: providing services to taxonomists for standard genome sequencing and annotation.</title>
        <authorList>
            <consortium name="The Broad Institute Genomics Platform"/>
            <consortium name="The Broad Institute Genome Sequencing Center for Infectious Disease"/>
            <person name="Wu L."/>
            <person name="Ma J."/>
        </authorList>
    </citation>
    <scope>NUCLEOTIDE SEQUENCE [LARGE SCALE GENOMIC DNA]</scope>
    <source>
        <strain evidence="4 5">JCM 9383</strain>
    </source>
</reference>
<sequence>MAGVSGKTTTLTSAPSGTRGKRKISWDLVRSGCVTLVMLYHATFLSVFLHPELDPRTFVFPYQVGASLLLLISGYFACVTIGRGPVLRYWWGRIARLVPPFLAAVVLIFAVMRLVPVDGWFDPTGGDLAANLLMLWNWKPDDYPFIDGSHWTVPLQLMGFTVAALLFRSSWGHGRRVVVVLWAAVLIPIAQWPLRVSNPPEFYRMVVDGIGAHRWHLLVAGVAIWLWSTRRIGLAHFSALLAACMAAQALHNYSETPEGLVADWGSTVAVCIGMVVVALTAYGPDWNRVVPDWLGRRVQWFAGISYGVFLTHQTIGYIVSRKLQDAGAGPTAQTAAMVGTGVVAGWLLTRLVERPAHRALMAAYDRLRPAAPSSSSGEAA</sequence>
<evidence type="ECO:0000259" key="3">
    <source>
        <dbReference type="Pfam" id="PF01757"/>
    </source>
</evidence>
<evidence type="ECO:0000256" key="2">
    <source>
        <dbReference type="SAM" id="Phobius"/>
    </source>
</evidence>
<feature type="transmembrane region" description="Helical" evidence="2">
    <location>
        <begin position="174"/>
        <end position="194"/>
    </location>
</feature>
<keyword evidence="5" id="KW-1185">Reference proteome</keyword>
<dbReference type="GO" id="GO:0016746">
    <property type="term" value="F:acyltransferase activity"/>
    <property type="evidence" value="ECO:0007669"/>
    <property type="project" value="UniProtKB-KW"/>
</dbReference>
<dbReference type="EMBL" id="BAAAUX010000001">
    <property type="protein sequence ID" value="GAA2774736.1"/>
    <property type="molecule type" value="Genomic_DNA"/>
</dbReference>
<dbReference type="Proteomes" id="UP001500979">
    <property type="component" value="Unassembled WGS sequence"/>
</dbReference>
<feature type="transmembrane region" description="Helical" evidence="2">
    <location>
        <begin position="28"/>
        <end position="48"/>
    </location>
</feature>
<feature type="transmembrane region" description="Helical" evidence="2">
    <location>
        <begin position="265"/>
        <end position="286"/>
    </location>
</feature>
<keyword evidence="2" id="KW-0812">Transmembrane</keyword>
<protein>
    <submittedName>
        <fullName evidence="4">Acyltransferase family protein</fullName>
    </submittedName>
</protein>
<keyword evidence="4" id="KW-0012">Acyltransferase</keyword>
<organism evidence="4 5">
    <name type="scientific">Saccharopolyspora taberi</name>
    <dbReference type="NCBI Taxonomy" id="60895"/>
    <lineage>
        <taxon>Bacteria</taxon>
        <taxon>Bacillati</taxon>
        <taxon>Actinomycetota</taxon>
        <taxon>Actinomycetes</taxon>
        <taxon>Pseudonocardiales</taxon>
        <taxon>Pseudonocardiaceae</taxon>
        <taxon>Saccharopolyspora</taxon>
    </lineage>
</organism>
<keyword evidence="2" id="KW-0472">Membrane</keyword>
<feature type="region of interest" description="Disordered" evidence="1">
    <location>
        <begin position="1"/>
        <end position="20"/>
    </location>
</feature>